<dbReference type="AlphaFoldDB" id="E9HRI2"/>
<dbReference type="PANTHER" id="PTHR12706:SF30">
    <property type="entry name" value="PROTEIN STRAWBERRY NOTCH-RELATED"/>
    <property type="match status" value="1"/>
</dbReference>
<dbReference type="eggNOG" id="KOG1513">
    <property type="taxonomic scope" value="Eukaryota"/>
</dbReference>
<organism evidence="2 3">
    <name type="scientific">Daphnia pulex</name>
    <name type="common">Water flea</name>
    <dbReference type="NCBI Taxonomy" id="6669"/>
    <lineage>
        <taxon>Eukaryota</taxon>
        <taxon>Metazoa</taxon>
        <taxon>Ecdysozoa</taxon>
        <taxon>Arthropoda</taxon>
        <taxon>Crustacea</taxon>
        <taxon>Branchiopoda</taxon>
        <taxon>Diplostraca</taxon>
        <taxon>Cladocera</taxon>
        <taxon>Anomopoda</taxon>
        <taxon>Daphniidae</taxon>
        <taxon>Daphnia</taxon>
    </lineage>
</organism>
<dbReference type="PhylomeDB" id="E9HRI2"/>
<gene>
    <name evidence="2" type="ORF">DAPPUDRAFT_117092</name>
</gene>
<dbReference type="Proteomes" id="UP000000305">
    <property type="component" value="Unassembled WGS sequence"/>
</dbReference>
<dbReference type="GO" id="GO:0005634">
    <property type="term" value="C:nucleus"/>
    <property type="evidence" value="ECO:0000318"/>
    <property type="project" value="GO_Central"/>
</dbReference>
<dbReference type="InterPro" id="IPR026741">
    <property type="entry name" value="SNO"/>
</dbReference>
<dbReference type="STRING" id="6669.E9HRI2"/>
<feature type="domain" description="Strawberry notch AAA" evidence="1">
    <location>
        <begin position="130"/>
        <end position="185"/>
    </location>
</feature>
<dbReference type="EMBL" id="GL732736">
    <property type="protein sequence ID" value="EFX65651.1"/>
    <property type="molecule type" value="Genomic_DNA"/>
</dbReference>
<dbReference type="InterPro" id="IPR039187">
    <property type="entry name" value="SNO_AAA"/>
</dbReference>
<dbReference type="GO" id="GO:0042393">
    <property type="term" value="F:histone binding"/>
    <property type="evidence" value="ECO:0000318"/>
    <property type="project" value="GO_Central"/>
</dbReference>
<dbReference type="Pfam" id="PF13872">
    <property type="entry name" value="AAA_34"/>
    <property type="match status" value="2"/>
</dbReference>
<protein>
    <recommendedName>
        <fullName evidence="1">Strawberry notch AAA domain-containing protein</fullName>
    </recommendedName>
</protein>
<accession>E9HRI2</accession>
<dbReference type="GO" id="GO:0006355">
    <property type="term" value="P:regulation of DNA-templated transcription"/>
    <property type="evidence" value="ECO:0000318"/>
    <property type="project" value="GO_Central"/>
</dbReference>
<dbReference type="HOGENOM" id="CLU_539981_0_0_1"/>
<dbReference type="GO" id="GO:0031490">
    <property type="term" value="F:chromatin DNA binding"/>
    <property type="evidence" value="ECO:0000318"/>
    <property type="project" value="GO_Central"/>
</dbReference>
<evidence type="ECO:0000313" key="2">
    <source>
        <dbReference type="EMBL" id="EFX65651.1"/>
    </source>
</evidence>
<name>E9HRI2_DAPPU</name>
<dbReference type="OrthoDB" id="1692755at2759"/>
<evidence type="ECO:0000313" key="3">
    <source>
        <dbReference type="Proteomes" id="UP000000305"/>
    </source>
</evidence>
<proteinExistence type="predicted"/>
<sequence length="505" mass="57158">MYLVFKPETMNKQEITRLNMIERHTQRLPDGSRTVFLVGDGARVGKGRIAAAIIFENFLRGRKNSIWLSVSNEHKHDAKWDLRDIGADQIAFHHLYTSKRSLVSAGDVFGSVKEGVVFSTFSNLTEFSYFLLKLQARLPNARIVYMCATGILEPINMGYMTRLGLWGQGTAFHGGPDKVSEISNRRGRVIQKDNGQMKYEHYFDANFPSKINISEKELFMQGHKNIAIVSEESSRLPFNSFAALTPATKCENCFFGAGLMAIDDTNILKLQRKTSVKEFFEMMLGFPVRLQTSLYKYFTVTEATILAKANMLSECDGINILEWGAGQIVGRKKFNRLKSPYSSAAPLYCARIELHTFEFDQGMSWKLAHDMSASLSGNSEGFYILNLEWNSCHSLGKFLRLSTKRWLQIVRSEELSKNFGIFYTTPSKRTGQCIKKDQGLECKCGLSLKTLNVQCGQIFSAWKEISSVIRSMQAVRVKSRNIQHVGLMIPENSIELVLAILWCKG</sequence>
<keyword evidence="3" id="KW-1185">Reference proteome</keyword>
<evidence type="ECO:0000259" key="1">
    <source>
        <dbReference type="Pfam" id="PF13872"/>
    </source>
</evidence>
<feature type="domain" description="Strawberry notch AAA" evidence="1">
    <location>
        <begin position="20"/>
        <end position="126"/>
    </location>
</feature>
<dbReference type="PANTHER" id="PTHR12706">
    <property type="entry name" value="STRAWBERRY NOTCH-RELATED"/>
    <property type="match status" value="1"/>
</dbReference>
<reference evidence="2 3" key="1">
    <citation type="journal article" date="2011" name="Science">
        <title>The ecoresponsive genome of Daphnia pulex.</title>
        <authorList>
            <person name="Colbourne J.K."/>
            <person name="Pfrender M.E."/>
            <person name="Gilbert D."/>
            <person name="Thomas W.K."/>
            <person name="Tucker A."/>
            <person name="Oakley T.H."/>
            <person name="Tokishita S."/>
            <person name="Aerts A."/>
            <person name="Arnold G.J."/>
            <person name="Basu M.K."/>
            <person name="Bauer D.J."/>
            <person name="Caceres C.E."/>
            <person name="Carmel L."/>
            <person name="Casola C."/>
            <person name="Choi J.H."/>
            <person name="Detter J.C."/>
            <person name="Dong Q."/>
            <person name="Dusheyko S."/>
            <person name="Eads B.D."/>
            <person name="Frohlich T."/>
            <person name="Geiler-Samerotte K.A."/>
            <person name="Gerlach D."/>
            <person name="Hatcher P."/>
            <person name="Jogdeo S."/>
            <person name="Krijgsveld J."/>
            <person name="Kriventseva E.V."/>
            <person name="Kultz D."/>
            <person name="Laforsch C."/>
            <person name="Lindquist E."/>
            <person name="Lopez J."/>
            <person name="Manak J.R."/>
            <person name="Muller J."/>
            <person name="Pangilinan J."/>
            <person name="Patwardhan R.P."/>
            <person name="Pitluck S."/>
            <person name="Pritham E.J."/>
            <person name="Rechtsteiner A."/>
            <person name="Rho M."/>
            <person name="Rogozin I.B."/>
            <person name="Sakarya O."/>
            <person name="Salamov A."/>
            <person name="Schaack S."/>
            <person name="Shapiro H."/>
            <person name="Shiga Y."/>
            <person name="Skalitzky C."/>
            <person name="Smith Z."/>
            <person name="Souvorov A."/>
            <person name="Sung W."/>
            <person name="Tang Z."/>
            <person name="Tsuchiya D."/>
            <person name="Tu H."/>
            <person name="Vos H."/>
            <person name="Wang M."/>
            <person name="Wolf Y.I."/>
            <person name="Yamagata H."/>
            <person name="Yamada T."/>
            <person name="Ye Y."/>
            <person name="Shaw J.R."/>
            <person name="Andrews J."/>
            <person name="Crease T.J."/>
            <person name="Tang H."/>
            <person name="Lucas S.M."/>
            <person name="Robertson H.M."/>
            <person name="Bork P."/>
            <person name="Koonin E.V."/>
            <person name="Zdobnov E.M."/>
            <person name="Grigoriev I.V."/>
            <person name="Lynch M."/>
            <person name="Boore J.L."/>
        </authorList>
    </citation>
    <scope>NUCLEOTIDE SEQUENCE [LARGE SCALE GENOMIC DNA]</scope>
</reference>
<dbReference type="InParanoid" id="E9HRI2"/>
<dbReference type="KEGG" id="dpx:DAPPUDRAFT_117092"/>